<dbReference type="AlphaFoldDB" id="A0A6L2M6S5"/>
<proteinExistence type="predicted"/>
<sequence>MQSSFLGWKLRLTLQRLEARYKYLPNIIPECEDQLRPIVDPNLADLSSLSNAKITLLFEKQLSSSDVVRIGRLVLPKRCTENDKRERVVKASHDITINSKKVIFQLADLTRELMRLAIGRISDGELEYAQKICRIMQEIYGELTLVAPKMDDTSDMKSKMDVML</sequence>
<dbReference type="EMBL" id="BKCJ010005988">
    <property type="protein sequence ID" value="GEU69726.1"/>
    <property type="molecule type" value="Genomic_DNA"/>
</dbReference>
<reference evidence="6" key="1">
    <citation type="journal article" date="2019" name="Sci. Rep.">
        <title>Draft genome of Tanacetum cinerariifolium, the natural source of mosquito coil.</title>
        <authorList>
            <person name="Yamashiro T."/>
            <person name="Shiraishi A."/>
            <person name="Satake H."/>
            <person name="Nakayama K."/>
        </authorList>
    </citation>
    <scope>NUCLEOTIDE SEQUENCE</scope>
</reference>
<gene>
    <name evidence="6" type="ORF">Tci_041704</name>
</gene>
<name>A0A6L2M6S5_TANCI</name>
<evidence type="ECO:0000256" key="5">
    <source>
        <dbReference type="ARBA" id="ARBA00023242"/>
    </source>
</evidence>
<dbReference type="GO" id="GO:0005634">
    <property type="term" value="C:nucleus"/>
    <property type="evidence" value="ECO:0007669"/>
    <property type="project" value="UniProtKB-SubCell"/>
</dbReference>
<dbReference type="PANTHER" id="PTHR10741">
    <property type="entry name" value="TRANSLIN AND TRANSLIN ASSOCIATED PROTEIN X"/>
    <property type="match status" value="1"/>
</dbReference>
<dbReference type="Gene3D" id="2.40.330.10">
    <property type="entry name" value="DNA-binding pseudobarrel domain"/>
    <property type="match status" value="1"/>
</dbReference>
<evidence type="ECO:0000313" key="6">
    <source>
        <dbReference type="EMBL" id="GEU69726.1"/>
    </source>
</evidence>
<keyword evidence="4" id="KW-0804">Transcription</keyword>
<organism evidence="6">
    <name type="scientific">Tanacetum cinerariifolium</name>
    <name type="common">Dalmatian daisy</name>
    <name type="synonym">Chrysanthemum cinerariifolium</name>
    <dbReference type="NCBI Taxonomy" id="118510"/>
    <lineage>
        <taxon>Eukaryota</taxon>
        <taxon>Viridiplantae</taxon>
        <taxon>Streptophyta</taxon>
        <taxon>Embryophyta</taxon>
        <taxon>Tracheophyta</taxon>
        <taxon>Spermatophyta</taxon>
        <taxon>Magnoliopsida</taxon>
        <taxon>eudicotyledons</taxon>
        <taxon>Gunneridae</taxon>
        <taxon>Pentapetalae</taxon>
        <taxon>asterids</taxon>
        <taxon>campanulids</taxon>
        <taxon>Asterales</taxon>
        <taxon>Asteraceae</taxon>
        <taxon>Asteroideae</taxon>
        <taxon>Anthemideae</taxon>
        <taxon>Anthemidinae</taxon>
        <taxon>Tanacetum</taxon>
    </lineage>
</organism>
<evidence type="ECO:0000256" key="2">
    <source>
        <dbReference type="ARBA" id="ARBA00023015"/>
    </source>
</evidence>
<dbReference type="SUPFAM" id="SSF74784">
    <property type="entry name" value="Translin"/>
    <property type="match status" value="1"/>
</dbReference>
<evidence type="ECO:0000256" key="4">
    <source>
        <dbReference type="ARBA" id="ARBA00023163"/>
    </source>
</evidence>
<keyword evidence="5" id="KW-0539">Nucleus</keyword>
<dbReference type="Pfam" id="PF01997">
    <property type="entry name" value="Translin"/>
    <property type="match status" value="1"/>
</dbReference>
<dbReference type="InterPro" id="IPR015300">
    <property type="entry name" value="DNA-bd_pseudobarrel_sf"/>
</dbReference>
<keyword evidence="2" id="KW-0805">Transcription regulation</keyword>
<comment type="subcellular location">
    <subcellularLocation>
        <location evidence="1">Nucleus</location>
    </subcellularLocation>
</comment>
<dbReference type="InterPro" id="IPR002848">
    <property type="entry name" value="Translin_fam"/>
</dbReference>
<dbReference type="InterPro" id="IPR036081">
    <property type="entry name" value="Translin_sf"/>
</dbReference>
<comment type="caution">
    <text evidence="6">The sequence shown here is derived from an EMBL/GenBank/DDBJ whole genome shotgun (WGS) entry which is preliminary data.</text>
</comment>
<accession>A0A6L2M6S5</accession>
<evidence type="ECO:0000256" key="1">
    <source>
        <dbReference type="ARBA" id="ARBA00004123"/>
    </source>
</evidence>
<protein>
    <submittedName>
        <fullName evidence="6">Translin-associated protein X</fullName>
    </submittedName>
</protein>
<dbReference type="GO" id="GO:0043565">
    <property type="term" value="F:sequence-specific DNA binding"/>
    <property type="evidence" value="ECO:0007669"/>
    <property type="project" value="InterPro"/>
</dbReference>
<keyword evidence="3" id="KW-0238">DNA-binding</keyword>
<evidence type="ECO:0000256" key="3">
    <source>
        <dbReference type="ARBA" id="ARBA00023125"/>
    </source>
</evidence>
<dbReference type="Gene3D" id="1.20.58.2140">
    <property type="match status" value="1"/>
</dbReference>